<dbReference type="SUPFAM" id="SSF51556">
    <property type="entry name" value="Metallo-dependent hydrolases"/>
    <property type="match status" value="1"/>
</dbReference>
<accession>A0ABW7YPM9</accession>
<dbReference type="RefSeq" id="WP_397078602.1">
    <property type="nucleotide sequence ID" value="NZ_JBITGY010000001.1"/>
</dbReference>
<proteinExistence type="predicted"/>
<dbReference type="PANTHER" id="PTHR21240:SF28">
    <property type="entry name" value="ISO-OROTATE DECARBOXYLASE (EUROFUNG)"/>
    <property type="match status" value="1"/>
</dbReference>
<dbReference type="InterPro" id="IPR032465">
    <property type="entry name" value="ACMSD"/>
</dbReference>
<evidence type="ECO:0000313" key="5">
    <source>
        <dbReference type="Proteomes" id="UP001612741"/>
    </source>
</evidence>
<dbReference type="Pfam" id="PF04909">
    <property type="entry name" value="Amidohydro_2"/>
    <property type="match status" value="1"/>
</dbReference>
<evidence type="ECO:0000256" key="1">
    <source>
        <dbReference type="ARBA" id="ARBA00023239"/>
    </source>
</evidence>
<comment type="caution">
    <text evidence="4">The sequence shown here is derived from an EMBL/GenBank/DDBJ whole genome shotgun (WGS) entry which is preliminary data.</text>
</comment>
<feature type="region of interest" description="Disordered" evidence="2">
    <location>
        <begin position="1"/>
        <end position="25"/>
    </location>
</feature>
<name>A0ABW7YPM9_9ACTN</name>
<dbReference type="Proteomes" id="UP001612741">
    <property type="component" value="Unassembled WGS sequence"/>
</dbReference>
<gene>
    <name evidence="4" type="ORF">ACIBG2_03690</name>
</gene>
<evidence type="ECO:0000313" key="4">
    <source>
        <dbReference type="EMBL" id="MFI6496459.1"/>
    </source>
</evidence>
<keyword evidence="5" id="KW-1185">Reference proteome</keyword>
<dbReference type="EMBL" id="JBITGY010000001">
    <property type="protein sequence ID" value="MFI6496459.1"/>
    <property type="molecule type" value="Genomic_DNA"/>
</dbReference>
<sequence>MLIDVHGHLAPPGERRSGGPPGLHDPEAMIEAKLALGIGLTIIGSPVGAGSMLPGTGAANYRQDAATVRGHNEALAELARRHPAHLRCYAYLDPFGGEAMLRQAADLLAEPEFVGLIVNTSVEGRFLSSPGADDFFALAAETGVPVLLHPPAEPVGTEAILDLGPGLVEHLGRLNDVTMGVAALVCSGRLERHPGLQLIAPGGGGALALLPEKLDLAMAPRPGRRQDGPARRWRPGDSMRRLFVDTSCPNAAQLRANLEVFGPGQLLFGTDAPPLMSELARMVELVSAVEEGVLAANAGRVFGLGVRA</sequence>
<reference evidence="4 5" key="1">
    <citation type="submission" date="2024-10" db="EMBL/GenBank/DDBJ databases">
        <title>The Natural Products Discovery Center: Release of the First 8490 Sequenced Strains for Exploring Actinobacteria Biosynthetic Diversity.</title>
        <authorList>
            <person name="Kalkreuter E."/>
            <person name="Kautsar S.A."/>
            <person name="Yang D."/>
            <person name="Bader C.D."/>
            <person name="Teijaro C.N."/>
            <person name="Fluegel L."/>
            <person name="Davis C.M."/>
            <person name="Simpson J.R."/>
            <person name="Lauterbach L."/>
            <person name="Steele A.D."/>
            <person name="Gui C."/>
            <person name="Meng S."/>
            <person name="Li G."/>
            <person name="Viehrig K."/>
            <person name="Ye F."/>
            <person name="Su P."/>
            <person name="Kiefer A.F."/>
            <person name="Nichols A."/>
            <person name="Cepeda A.J."/>
            <person name="Yan W."/>
            <person name="Fan B."/>
            <person name="Jiang Y."/>
            <person name="Adhikari A."/>
            <person name="Zheng C.-J."/>
            <person name="Schuster L."/>
            <person name="Cowan T.M."/>
            <person name="Smanski M.J."/>
            <person name="Chevrette M.G."/>
            <person name="De Carvalho L.P.S."/>
            <person name="Shen B."/>
        </authorList>
    </citation>
    <scope>NUCLEOTIDE SEQUENCE [LARGE SCALE GENOMIC DNA]</scope>
    <source>
        <strain evidence="4 5">NPDC050545</strain>
    </source>
</reference>
<dbReference type="Gene3D" id="3.20.20.140">
    <property type="entry name" value="Metal-dependent hydrolases"/>
    <property type="match status" value="1"/>
</dbReference>
<dbReference type="InterPro" id="IPR006680">
    <property type="entry name" value="Amidohydro-rel"/>
</dbReference>
<organism evidence="4 5">
    <name type="scientific">Nonomuraea typhae</name>
    <dbReference type="NCBI Taxonomy" id="2603600"/>
    <lineage>
        <taxon>Bacteria</taxon>
        <taxon>Bacillati</taxon>
        <taxon>Actinomycetota</taxon>
        <taxon>Actinomycetes</taxon>
        <taxon>Streptosporangiales</taxon>
        <taxon>Streptosporangiaceae</taxon>
        <taxon>Nonomuraea</taxon>
    </lineage>
</organism>
<dbReference type="InterPro" id="IPR032466">
    <property type="entry name" value="Metal_Hydrolase"/>
</dbReference>
<keyword evidence="1" id="KW-0456">Lyase</keyword>
<protein>
    <submittedName>
        <fullName evidence="4">Amidohydrolase family protein</fullName>
    </submittedName>
</protein>
<feature type="domain" description="Amidohydrolase-related" evidence="3">
    <location>
        <begin position="3"/>
        <end position="303"/>
    </location>
</feature>
<evidence type="ECO:0000256" key="2">
    <source>
        <dbReference type="SAM" id="MobiDB-lite"/>
    </source>
</evidence>
<dbReference type="PANTHER" id="PTHR21240">
    <property type="entry name" value="2-AMINO-3-CARBOXYLMUCONATE-6-SEMIALDEHYDE DECARBOXYLASE"/>
    <property type="match status" value="1"/>
</dbReference>
<evidence type="ECO:0000259" key="3">
    <source>
        <dbReference type="Pfam" id="PF04909"/>
    </source>
</evidence>